<accession>A0A5C5WPX2</accession>
<dbReference type="AlphaFoldDB" id="A0A5C5WPX2"/>
<dbReference type="Gene3D" id="1.25.40.10">
    <property type="entry name" value="Tetratricopeptide repeat domain"/>
    <property type="match status" value="1"/>
</dbReference>
<gene>
    <name evidence="2" type="ORF">Pla22_01040</name>
</gene>
<dbReference type="PROSITE" id="PS50005">
    <property type="entry name" value="TPR"/>
    <property type="match status" value="1"/>
</dbReference>
<dbReference type="OrthoDB" id="251560at2"/>
<sequence>MNRPFPIALFGSFVVFAIGFSGVASGQQDRLYDTSGKNIAGTVTQISAKGVQIKKGSNAQNFMASDVEKILFDGDPSGLTKGREFALDGQYEQALEQLKTVDLDKIKRDAIEADYMFYTAMSQAKLALAGKGPKDAAAKMMLSFAKKHSQSYHFFDAAKLLGDLALALGDPQTALRYYGSLSKAPSPDTKIESRYLAGMVFLKSGESDKALEQFEPIIGLNAQTPATTRLQILSKAGKAVALSQKGESSEGLALVKTLITELSPTDIEMAARVYNAAGACYEASGDNDGAVFAYLHTHLMYSALPDAHAESLLRLIELWPKVGKPERAAEARQELQQRYPGAK</sequence>
<evidence type="ECO:0000313" key="2">
    <source>
        <dbReference type="EMBL" id="TWT52480.1"/>
    </source>
</evidence>
<evidence type="ECO:0000256" key="1">
    <source>
        <dbReference type="PROSITE-ProRule" id="PRU00339"/>
    </source>
</evidence>
<dbReference type="EMBL" id="SJPI01000001">
    <property type="protein sequence ID" value="TWT52480.1"/>
    <property type="molecule type" value="Genomic_DNA"/>
</dbReference>
<protein>
    <submittedName>
        <fullName evidence="2">Uncharacterized protein</fullName>
    </submittedName>
</protein>
<keyword evidence="1" id="KW-0802">TPR repeat</keyword>
<dbReference type="RefSeq" id="WP_146512851.1">
    <property type="nucleotide sequence ID" value="NZ_SJPI01000001.1"/>
</dbReference>
<feature type="repeat" description="TPR" evidence="1">
    <location>
        <begin position="191"/>
        <end position="224"/>
    </location>
</feature>
<keyword evidence="3" id="KW-1185">Reference proteome</keyword>
<dbReference type="InterPro" id="IPR011990">
    <property type="entry name" value="TPR-like_helical_dom_sf"/>
</dbReference>
<organism evidence="2 3">
    <name type="scientific">Rubripirellula amarantea</name>
    <dbReference type="NCBI Taxonomy" id="2527999"/>
    <lineage>
        <taxon>Bacteria</taxon>
        <taxon>Pseudomonadati</taxon>
        <taxon>Planctomycetota</taxon>
        <taxon>Planctomycetia</taxon>
        <taxon>Pirellulales</taxon>
        <taxon>Pirellulaceae</taxon>
        <taxon>Rubripirellula</taxon>
    </lineage>
</organism>
<comment type="caution">
    <text evidence="2">The sequence shown here is derived from an EMBL/GenBank/DDBJ whole genome shotgun (WGS) entry which is preliminary data.</text>
</comment>
<dbReference type="SUPFAM" id="SSF48452">
    <property type="entry name" value="TPR-like"/>
    <property type="match status" value="1"/>
</dbReference>
<dbReference type="InterPro" id="IPR019734">
    <property type="entry name" value="TPR_rpt"/>
</dbReference>
<evidence type="ECO:0000313" key="3">
    <source>
        <dbReference type="Proteomes" id="UP000316598"/>
    </source>
</evidence>
<name>A0A5C5WPX2_9BACT</name>
<dbReference type="Proteomes" id="UP000316598">
    <property type="component" value="Unassembled WGS sequence"/>
</dbReference>
<reference evidence="2 3" key="1">
    <citation type="submission" date="2019-02" db="EMBL/GenBank/DDBJ databases">
        <title>Deep-cultivation of Planctomycetes and their phenomic and genomic characterization uncovers novel biology.</title>
        <authorList>
            <person name="Wiegand S."/>
            <person name="Jogler M."/>
            <person name="Boedeker C."/>
            <person name="Pinto D."/>
            <person name="Vollmers J."/>
            <person name="Rivas-Marin E."/>
            <person name="Kohn T."/>
            <person name="Peeters S.H."/>
            <person name="Heuer A."/>
            <person name="Rast P."/>
            <person name="Oberbeckmann S."/>
            <person name="Bunk B."/>
            <person name="Jeske O."/>
            <person name="Meyerdierks A."/>
            <person name="Storesund J.E."/>
            <person name="Kallscheuer N."/>
            <person name="Luecker S."/>
            <person name="Lage O.M."/>
            <person name="Pohl T."/>
            <person name="Merkel B.J."/>
            <person name="Hornburger P."/>
            <person name="Mueller R.-W."/>
            <person name="Bruemmer F."/>
            <person name="Labrenz M."/>
            <person name="Spormann A.M."/>
            <person name="Op Den Camp H."/>
            <person name="Overmann J."/>
            <person name="Amann R."/>
            <person name="Jetten M.S.M."/>
            <person name="Mascher T."/>
            <person name="Medema M.H."/>
            <person name="Devos D.P."/>
            <person name="Kaster A.-K."/>
            <person name="Ovreas L."/>
            <person name="Rohde M."/>
            <person name="Galperin M.Y."/>
            <person name="Jogler C."/>
        </authorList>
    </citation>
    <scope>NUCLEOTIDE SEQUENCE [LARGE SCALE GENOMIC DNA]</scope>
    <source>
        <strain evidence="2 3">Pla22</strain>
    </source>
</reference>
<proteinExistence type="predicted"/>